<keyword evidence="1" id="KW-0472">Membrane</keyword>
<feature type="transmembrane region" description="Helical" evidence="1">
    <location>
        <begin position="12"/>
        <end position="33"/>
    </location>
</feature>
<accession>A0A2T4JA02</accession>
<dbReference type="RefSeq" id="WP_146161916.1">
    <property type="nucleotide sequence ID" value="NZ_PZKE01000006.1"/>
</dbReference>
<evidence type="ECO:0000256" key="1">
    <source>
        <dbReference type="SAM" id="Phobius"/>
    </source>
</evidence>
<dbReference type="AlphaFoldDB" id="A0A2T4JA02"/>
<keyword evidence="1" id="KW-0812">Transmembrane</keyword>
<comment type="caution">
    <text evidence="2">The sequence shown here is derived from an EMBL/GenBank/DDBJ whole genome shotgun (WGS) entry which is preliminary data.</text>
</comment>
<keyword evidence="2" id="KW-0830">Ubiquinone</keyword>
<keyword evidence="1" id="KW-1133">Transmembrane helix</keyword>
<dbReference type="Gene3D" id="1.10.150.20">
    <property type="entry name" value="5' to 3' exonuclease, C-terminal subdomain"/>
    <property type="match status" value="1"/>
</dbReference>
<feature type="transmembrane region" description="Helical" evidence="1">
    <location>
        <begin position="40"/>
        <end position="61"/>
    </location>
</feature>
<proteinExistence type="predicted"/>
<organism evidence="2 3">
    <name type="scientific">Fuscovulum blasticum DSM 2131</name>
    <dbReference type="NCBI Taxonomy" id="1188250"/>
    <lineage>
        <taxon>Bacteria</taxon>
        <taxon>Pseudomonadati</taxon>
        <taxon>Pseudomonadota</taxon>
        <taxon>Alphaproteobacteria</taxon>
        <taxon>Rhodobacterales</taxon>
        <taxon>Paracoccaceae</taxon>
        <taxon>Pseudogemmobacter</taxon>
    </lineage>
</organism>
<name>A0A2T4JA02_FUSBL</name>
<evidence type="ECO:0000313" key="2">
    <source>
        <dbReference type="EMBL" id="PTE14735.1"/>
    </source>
</evidence>
<dbReference type="EMBL" id="PZKE01000006">
    <property type="protein sequence ID" value="PTE14735.1"/>
    <property type="molecule type" value="Genomic_DNA"/>
</dbReference>
<sequence length="218" mass="22619">MADVRFEGAPLLEGWVIGAAMGLVAFAASVVVGEFALMPAAFFGVVVAGAAGAVMGFPWWIGGPVSPASSAAFAARVAAADEARAAARAAQAPVAKLAPVAKVAAAPAEVDATPAALISTPVETAGGPARHAAPLNGKADTLRDIEGVGPVTERLLNQLGFWHFDQVANWTEADVAWVESNLRGFKGRVTRDKWVAQAKIIVTEGMASFRQRARRNDY</sequence>
<protein>
    <submittedName>
        <fullName evidence="2">NADH:ubiquinone oxidoreductase</fullName>
    </submittedName>
</protein>
<keyword evidence="3" id="KW-1185">Reference proteome</keyword>
<gene>
    <name evidence="2" type="ORF">C5F44_07965</name>
</gene>
<reference evidence="2 3" key="1">
    <citation type="submission" date="2018-03" db="EMBL/GenBank/DDBJ databases">
        <title>Rhodobacter blasticus.</title>
        <authorList>
            <person name="Meyer T.E."/>
            <person name="Miller S."/>
            <person name="Lodha T."/>
            <person name="Gandham S."/>
            <person name="Chintalapati S."/>
            <person name="Chintalapati V.R."/>
        </authorList>
    </citation>
    <scope>NUCLEOTIDE SEQUENCE [LARGE SCALE GENOMIC DNA]</scope>
    <source>
        <strain evidence="2 3">DSM 2131</strain>
    </source>
</reference>
<evidence type="ECO:0000313" key="3">
    <source>
        <dbReference type="Proteomes" id="UP000241362"/>
    </source>
</evidence>
<dbReference type="Proteomes" id="UP000241362">
    <property type="component" value="Unassembled WGS sequence"/>
</dbReference>